<dbReference type="SUPFAM" id="SSF48576">
    <property type="entry name" value="Terpenoid synthases"/>
    <property type="match status" value="1"/>
</dbReference>
<reference evidence="7" key="2">
    <citation type="journal article" date="2024" name="Plant">
        <title>Genomic evolution and insights into agronomic trait innovations of Sesamum species.</title>
        <authorList>
            <person name="Miao H."/>
            <person name="Wang L."/>
            <person name="Qu L."/>
            <person name="Liu H."/>
            <person name="Sun Y."/>
            <person name="Le M."/>
            <person name="Wang Q."/>
            <person name="Wei S."/>
            <person name="Zheng Y."/>
            <person name="Lin W."/>
            <person name="Duan Y."/>
            <person name="Cao H."/>
            <person name="Xiong S."/>
            <person name="Wang X."/>
            <person name="Wei L."/>
            <person name="Li C."/>
            <person name="Ma Q."/>
            <person name="Ju M."/>
            <person name="Zhao R."/>
            <person name="Li G."/>
            <person name="Mu C."/>
            <person name="Tian Q."/>
            <person name="Mei H."/>
            <person name="Zhang T."/>
            <person name="Gao T."/>
            <person name="Zhang H."/>
        </authorList>
    </citation>
    <scope>NUCLEOTIDE SEQUENCE</scope>
    <source>
        <strain evidence="7">KEN1</strain>
    </source>
</reference>
<keyword evidence="4" id="KW-0460">Magnesium</keyword>
<evidence type="ECO:0000256" key="5">
    <source>
        <dbReference type="ARBA" id="ARBA00023239"/>
    </source>
</evidence>
<protein>
    <submittedName>
        <fullName evidence="7">Cis-muuroladiene synthase</fullName>
    </submittedName>
</protein>
<dbReference type="Gene3D" id="1.10.600.10">
    <property type="entry name" value="Farnesyl Diphosphate Synthase"/>
    <property type="match status" value="2"/>
</dbReference>
<dbReference type="PANTHER" id="PTHR31225:SF253">
    <property type="entry name" value="SESQUITERPENE SYNTHASE 31"/>
    <property type="match status" value="1"/>
</dbReference>
<organism evidence="7">
    <name type="scientific">Sesamum latifolium</name>
    <dbReference type="NCBI Taxonomy" id="2727402"/>
    <lineage>
        <taxon>Eukaryota</taxon>
        <taxon>Viridiplantae</taxon>
        <taxon>Streptophyta</taxon>
        <taxon>Embryophyta</taxon>
        <taxon>Tracheophyta</taxon>
        <taxon>Spermatophyta</taxon>
        <taxon>Magnoliopsida</taxon>
        <taxon>eudicotyledons</taxon>
        <taxon>Gunneridae</taxon>
        <taxon>Pentapetalae</taxon>
        <taxon>asterids</taxon>
        <taxon>lamiids</taxon>
        <taxon>Lamiales</taxon>
        <taxon>Pedaliaceae</taxon>
        <taxon>Sesamum</taxon>
    </lineage>
</organism>
<evidence type="ECO:0000256" key="1">
    <source>
        <dbReference type="ARBA" id="ARBA00001946"/>
    </source>
</evidence>
<evidence type="ECO:0000256" key="4">
    <source>
        <dbReference type="ARBA" id="ARBA00022842"/>
    </source>
</evidence>
<gene>
    <name evidence="7" type="ORF">Slati_0548900</name>
</gene>
<keyword evidence="5" id="KW-0456">Lyase</keyword>
<feature type="non-terminal residue" evidence="7">
    <location>
        <position position="1"/>
    </location>
</feature>
<dbReference type="GO" id="GO:0000287">
    <property type="term" value="F:magnesium ion binding"/>
    <property type="evidence" value="ECO:0007669"/>
    <property type="project" value="InterPro"/>
</dbReference>
<dbReference type="AlphaFoldDB" id="A0AAW2XYT7"/>
<dbReference type="EMBL" id="JACGWN010000002">
    <property type="protein sequence ID" value="KAL0459217.1"/>
    <property type="molecule type" value="Genomic_DNA"/>
</dbReference>
<comment type="cofactor">
    <cofactor evidence="1">
        <name>Mg(2+)</name>
        <dbReference type="ChEBI" id="CHEBI:18420"/>
    </cofactor>
</comment>
<dbReference type="InterPro" id="IPR008949">
    <property type="entry name" value="Isoprenoid_synthase_dom_sf"/>
</dbReference>
<comment type="pathway">
    <text evidence="2">Secondary metabolite biosynthesis; terpenoid biosynthesis.</text>
</comment>
<proteinExistence type="predicted"/>
<sequence length="124" mass="13887">VAIGKILPMLTVMDDTYDNYATLEEANLFTEILENLKQVAKAYNQHMQWFMGGQIPTYEEYIANTVVTSCIYAILLAIIPGIKSASKETIDWLITEPKGLIASTRVCRYADDMGSDEVRTSKSI</sequence>
<name>A0AAW2XYT7_9LAMI</name>
<evidence type="ECO:0000259" key="6">
    <source>
        <dbReference type="Pfam" id="PF03936"/>
    </source>
</evidence>
<dbReference type="InterPro" id="IPR005630">
    <property type="entry name" value="Terpene_synthase_metal-bd"/>
</dbReference>
<dbReference type="Pfam" id="PF03936">
    <property type="entry name" value="Terpene_synth_C"/>
    <property type="match status" value="1"/>
</dbReference>
<dbReference type="InterPro" id="IPR050148">
    <property type="entry name" value="Terpene_synthase-like"/>
</dbReference>
<dbReference type="GO" id="GO:0016114">
    <property type="term" value="P:terpenoid biosynthetic process"/>
    <property type="evidence" value="ECO:0007669"/>
    <property type="project" value="InterPro"/>
</dbReference>
<evidence type="ECO:0000256" key="3">
    <source>
        <dbReference type="ARBA" id="ARBA00022723"/>
    </source>
</evidence>
<accession>A0AAW2XYT7</accession>
<comment type="caution">
    <text evidence="7">The sequence shown here is derived from an EMBL/GenBank/DDBJ whole genome shotgun (WGS) entry which is preliminary data.</text>
</comment>
<dbReference type="GO" id="GO:0010333">
    <property type="term" value="F:terpene synthase activity"/>
    <property type="evidence" value="ECO:0007669"/>
    <property type="project" value="InterPro"/>
</dbReference>
<dbReference type="PANTHER" id="PTHR31225">
    <property type="entry name" value="OS04G0344100 PROTEIN-RELATED"/>
    <property type="match status" value="1"/>
</dbReference>
<reference evidence="7" key="1">
    <citation type="submission" date="2020-06" db="EMBL/GenBank/DDBJ databases">
        <authorList>
            <person name="Li T."/>
            <person name="Hu X."/>
            <person name="Zhang T."/>
            <person name="Song X."/>
            <person name="Zhang H."/>
            <person name="Dai N."/>
            <person name="Sheng W."/>
            <person name="Hou X."/>
            <person name="Wei L."/>
        </authorList>
    </citation>
    <scope>NUCLEOTIDE SEQUENCE</scope>
    <source>
        <strain evidence="7">KEN1</strain>
        <tissue evidence="7">Leaf</tissue>
    </source>
</reference>
<keyword evidence="3" id="KW-0479">Metal-binding</keyword>
<feature type="domain" description="Terpene synthase metal-binding" evidence="6">
    <location>
        <begin position="35"/>
        <end position="118"/>
    </location>
</feature>
<evidence type="ECO:0000256" key="2">
    <source>
        <dbReference type="ARBA" id="ARBA00004721"/>
    </source>
</evidence>
<evidence type="ECO:0000313" key="7">
    <source>
        <dbReference type="EMBL" id="KAL0459217.1"/>
    </source>
</evidence>